<evidence type="ECO:0000256" key="1">
    <source>
        <dbReference type="ARBA" id="ARBA00022801"/>
    </source>
</evidence>
<proteinExistence type="inferred from homology"/>
<dbReference type="InterPro" id="IPR050314">
    <property type="entry name" value="Glycosyl_Hydrlase_18"/>
</dbReference>
<name>A0A9D4IDF1_DREPO</name>
<dbReference type="GO" id="GO:0005975">
    <property type="term" value="P:carbohydrate metabolic process"/>
    <property type="evidence" value="ECO:0007669"/>
    <property type="project" value="InterPro"/>
</dbReference>
<accession>A0A9D4IDF1</accession>
<dbReference type="PANTHER" id="PTHR11177">
    <property type="entry name" value="CHITINASE"/>
    <property type="match status" value="1"/>
</dbReference>
<dbReference type="InterPro" id="IPR017853">
    <property type="entry name" value="GH"/>
</dbReference>
<protein>
    <recommendedName>
        <fullName evidence="5">GH18 domain-containing protein</fullName>
    </recommendedName>
</protein>
<dbReference type="PROSITE" id="PS01095">
    <property type="entry name" value="GH18_1"/>
    <property type="match status" value="1"/>
</dbReference>
<dbReference type="Gene3D" id="3.20.20.80">
    <property type="entry name" value="Glycosidases"/>
    <property type="match status" value="1"/>
</dbReference>
<dbReference type="InterPro" id="IPR001579">
    <property type="entry name" value="Glyco_hydro_18_chit_AS"/>
</dbReference>
<dbReference type="GO" id="GO:0004568">
    <property type="term" value="F:chitinase activity"/>
    <property type="evidence" value="ECO:0007669"/>
    <property type="project" value="UniProtKB-ARBA"/>
</dbReference>
<keyword evidence="7" id="KW-1185">Reference proteome</keyword>
<organism evidence="6 7">
    <name type="scientific">Dreissena polymorpha</name>
    <name type="common">Zebra mussel</name>
    <name type="synonym">Mytilus polymorpha</name>
    <dbReference type="NCBI Taxonomy" id="45954"/>
    <lineage>
        <taxon>Eukaryota</taxon>
        <taxon>Metazoa</taxon>
        <taxon>Spiralia</taxon>
        <taxon>Lophotrochozoa</taxon>
        <taxon>Mollusca</taxon>
        <taxon>Bivalvia</taxon>
        <taxon>Autobranchia</taxon>
        <taxon>Heteroconchia</taxon>
        <taxon>Euheterodonta</taxon>
        <taxon>Imparidentia</taxon>
        <taxon>Neoheterodontei</taxon>
        <taxon>Myida</taxon>
        <taxon>Dreissenoidea</taxon>
        <taxon>Dreissenidae</taxon>
        <taxon>Dreissena</taxon>
    </lineage>
</organism>
<keyword evidence="1 3" id="KW-0378">Hydrolase</keyword>
<dbReference type="GO" id="GO:0006032">
    <property type="term" value="P:chitin catabolic process"/>
    <property type="evidence" value="ECO:0007669"/>
    <property type="project" value="TreeGrafter"/>
</dbReference>
<dbReference type="GO" id="GO:0005576">
    <property type="term" value="C:extracellular region"/>
    <property type="evidence" value="ECO:0007669"/>
    <property type="project" value="TreeGrafter"/>
</dbReference>
<evidence type="ECO:0000256" key="3">
    <source>
        <dbReference type="RuleBase" id="RU000489"/>
    </source>
</evidence>
<dbReference type="InterPro" id="IPR001223">
    <property type="entry name" value="Glyco_hydro18_cat"/>
</dbReference>
<evidence type="ECO:0000256" key="2">
    <source>
        <dbReference type="ARBA" id="ARBA00023295"/>
    </source>
</evidence>
<reference evidence="6" key="1">
    <citation type="journal article" date="2019" name="bioRxiv">
        <title>The Genome of the Zebra Mussel, Dreissena polymorpha: A Resource for Invasive Species Research.</title>
        <authorList>
            <person name="McCartney M.A."/>
            <person name="Auch B."/>
            <person name="Kono T."/>
            <person name="Mallez S."/>
            <person name="Zhang Y."/>
            <person name="Obille A."/>
            <person name="Becker A."/>
            <person name="Abrahante J.E."/>
            <person name="Garbe J."/>
            <person name="Badalamenti J.P."/>
            <person name="Herman A."/>
            <person name="Mangelson H."/>
            <person name="Liachko I."/>
            <person name="Sullivan S."/>
            <person name="Sone E.D."/>
            <person name="Koren S."/>
            <person name="Silverstein K.A.T."/>
            <person name="Beckman K.B."/>
            <person name="Gohl D.M."/>
        </authorList>
    </citation>
    <scope>NUCLEOTIDE SEQUENCE</scope>
    <source>
        <strain evidence="6">Duluth1</strain>
        <tissue evidence="6">Whole animal</tissue>
    </source>
</reference>
<dbReference type="GO" id="GO:0008061">
    <property type="term" value="F:chitin binding"/>
    <property type="evidence" value="ECO:0007669"/>
    <property type="project" value="TreeGrafter"/>
</dbReference>
<reference evidence="6" key="2">
    <citation type="submission" date="2020-11" db="EMBL/GenBank/DDBJ databases">
        <authorList>
            <person name="McCartney M.A."/>
            <person name="Auch B."/>
            <person name="Kono T."/>
            <person name="Mallez S."/>
            <person name="Becker A."/>
            <person name="Gohl D.M."/>
            <person name="Silverstein K.A.T."/>
            <person name="Koren S."/>
            <person name="Bechman K.B."/>
            <person name="Herman A."/>
            <person name="Abrahante J.E."/>
            <person name="Garbe J."/>
        </authorList>
    </citation>
    <scope>NUCLEOTIDE SEQUENCE</scope>
    <source>
        <strain evidence="6">Duluth1</strain>
        <tissue evidence="6">Whole animal</tissue>
    </source>
</reference>
<comment type="similarity">
    <text evidence="4">Belongs to the glycosyl hydrolase 18 family.</text>
</comment>
<dbReference type="PANTHER" id="PTHR11177:SF317">
    <property type="entry name" value="CHITINASE 12-RELATED"/>
    <property type="match status" value="1"/>
</dbReference>
<dbReference type="Pfam" id="PF00704">
    <property type="entry name" value="Glyco_hydro_18"/>
    <property type="match status" value="1"/>
</dbReference>
<dbReference type="EMBL" id="JAIWYP010000009">
    <property type="protein sequence ID" value="KAH3769429.1"/>
    <property type="molecule type" value="Genomic_DNA"/>
</dbReference>
<dbReference type="SUPFAM" id="SSF51445">
    <property type="entry name" value="(Trans)glycosidases"/>
    <property type="match status" value="1"/>
</dbReference>
<comment type="caution">
    <text evidence="6">The sequence shown here is derived from an EMBL/GenBank/DDBJ whole genome shotgun (WGS) entry which is preliminary data.</text>
</comment>
<gene>
    <name evidence="6" type="ORF">DPMN_170698</name>
</gene>
<dbReference type="AlphaFoldDB" id="A0A9D4IDF1"/>
<feature type="domain" description="GH18" evidence="5">
    <location>
        <begin position="1"/>
        <end position="62"/>
    </location>
</feature>
<evidence type="ECO:0000313" key="6">
    <source>
        <dbReference type="EMBL" id="KAH3769429.1"/>
    </source>
</evidence>
<evidence type="ECO:0000259" key="5">
    <source>
        <dbReference type="PROSITE" id="PS51910"/>
    </source>
</evidence>
<evidence type="ECO:0000313" key="7">
    <source>
        <dbReference type="Proteomes" id="UP000828390"/>
    </source>
</evidence>
<dbReference type="Proteomes" id="UP000828390">
    <property type="component" value="Unassembled WGS sequence"/>
</dbReference>
<evidence type="ECO:0000256" key="4">
    <source>
        <dbReference type="RuleBase" id="RU004453"/>
    </source>
</evidence>
<dbReference type="PROSITE" id="PS51910">
    <property type="entry name" value="GH18_2"/>
    <property type="match status" value="1"/>
</dbReference>
<sequence>MFSSGSNRRTFIESTLTFLRRYGFNGIDLDWEYPGSRGGQASDKENYVRLVEVSPTILHTHV</sequence>
<keyword evidence="2 3" id="KW-0326">Glycosidase</keyword>